<keyword evidence="6" id="KW-0732">Signal</keyword>
<dbReference type="ESTHER" id="9bact-a0a1e5t6h3">
    <property type="family name" value="Glutamyl_Peptidase_S9"/>
</dbReference>
<accession>A0A1E5T6H3</accession>
<dbReference type="FunFam" id="3.40.50.1820:FF:000049">
    <property type="entry name" value="probable glutamyl endopeptidase, chloroplastic"/>
    <property type="match status" value="1"/>
</dbReference>
<gene>
    <name evidence="8" type="ORF">BFP71_04715</name>
</gene>
<feature type="signal peptide" evidence="6">
    <location>
        <begin position="1"/>
        <end position="27"/>
    </location>
</feature>
<sequence>MKLKQNIYRICSICVMVAWLYAAPAQAQEGYQRPPEAIAKLIDAPSTPSVSIDSKAEWMLLMERPGYPSIAEVAATELRIGGTRINPATNGRSRRTFMTGLTLKEIATGKEYSFSGLPAKPQISNVSWSSDESKIAFTHTTDNGIELWLADVESKSAKKLTGAIINNAYVSAFDWMPDGNQLLVSTIMEGRGEAPKKPRAPKGPVTQETAGAEAPSRTYQDLLENPYDASLFEYYTTVQLKMIDLDGNQTKVGSPNIIKAFSISPDGQYILTQTIQKPFSYLVPASRFPFNYEVWDTKGNMVKEMAKIALDEVRPKGFDATRLGARSMTWRADKPATLYWAEAKDGGDPKADIAERDVVYMVNAPFTAKPTKLAGTSLRYAGIQWGDDSRAILNESWWAKRLDKRTLINPSKPGTAGKVIIDRSTTDRYNDPGRPMMVSNDYGWSVLKFDKDNIFMSSTGGSAEGDRPFLSKFNLKNQKQNIIFRSEAPYYERPVDIISAKADKIITIRESENEPPNYFVRNLKKGSMEAITDFPHPQPDMMAVNKEIIKYKREDGVDLTAVLYTPKGYDKEKDGPLPVLMWAYPIEYKSVTTAAQVRGTPYSFTRVSSGSPLFWVLRGYAVMANTQFPIIGEGDNQPNDKFREQLVMNAKAAIDAVADLGVGDRNRVGVGGHSYGAFMTANLLAHSDLFAAGIARSGAYNRTLTPFGFQREERTYWEAPELYNYMSPFMHADKVNEPLLLIHGEADNNSGTFPIQSIRYYNAIKGHGGTSRLVMLPDESHGYRAKESILHMLWEMDTWLEKYVKNAATKPEPTSLDSKGR</sequence>
<dbReference type="Gene3D" id="3.40.50.1820">
    <property type="entry name" value="alpha/beta hydrolase"/>
    <property type="match status" value="1"/>
</dbReference>
<evidence type="ECO:0000256" key="4">
    <source>
        <dbReference type="ARBA" id="ARBA00022946"/>
    </source>
</evidence>
<feature type="domain" description="Peptidase S9 prolyl oligopeptidase catalytic" evidence="7">
    <location>
        <begin position="651"/>
        <end position="806"/>
    </location>
</feature>
<dbReference type="InterPro" id="IPR001375">
    <property type="entry name" value="Peptidase_S9_cat"/>
</dbReference>
<dbReference type="Gene3D" id="2.120.10.30">
    <property type="entry name" value="TolB, C-terminal domain"/>
    <property type="match status" value="1"/>
</dbReference>
<comment type="caution">
    <text evidence="8">The sequence shown here is derived from an EMBL/GenBank/DDBJ whole genome shotgun (WGS) entry which is preliminary data.</text>
</comment>
<dbReference type="RefSeq" id="WP_069834275.1">
    <property type="nucleotide sequence ID" value="NZ_MDGQ01000003.1"/>
</dbReference>
<evidence type="ECO:0000313" key="8">
    <source>
        <dbReference type="EMBL" id="OEK06963.1"/>
    </source>
</evidence>
<reference evidence="8 9" key="1">
    <citation type="submission" date="2016-08" db="EMBL/GenBank/DDBJ databases">
        <title>Draft genome of Fabibacter sp. strain SK-8.</title>
        <authorList>
            <person name="Wong S.-K."/>
            <person name="Hamasaki K."/>
            <person name="Yoshizawa S."/>
        </authorList>
    </citation>
    <scope>NUCLEOTIDE SEQUENCE [LARGE SCALE GENOMIC DNA]</scope>
    <source>
        <strain evidence="8 9">SK-8</strain>
    </source>
</reference>
<protein>
    <submittedName>
        <fullName evidence="8">Aminoacyl peptidase</fullName>
    </submittedName>
</protein>
<dbReference type="SUPFAM" id="SSF82171">
    <property type="entry name" value="DPP6 N-terminal domain-like"/>
    <property type="match status" value="1"/>
</dbReference>
<feature type="chain" id="PRO_5009186050" evidence="6">
    <location>
        <begin position="28"/>
        <end position="821"/>
    </location>
</feature>
<evidence type="ECO:0000256" key="3">
    <source>
        <dbReference type="ARBA" id="ARBA00022825"/>
    </source>
</evidence>
<dbReference type="GO" id="GO:0004252">
    <property type="term" value="F:serine-type endopeptidase activity"/>
    <property type="evidence" value="ECO:0007669"/>
    <property type="project" value="TreeGrafter"/>
</dbReference>
<dbReference type="AlphaFoldDB" id="A0A1E5T6H3"/>
<name>A0A1E5T6H3_9BACT</name>
<feature type="region of interest" description="Disordered" evidence="5">
    <location>
        <begin position="192"/>
        <end position="218"/>
    </location>
</feature>
<proteinExistence type="predicted"/>
<evidence type="ECO:0000313" key="9">
    <source>
        <dbReference type="Proteomes" id="UP000095552"/>
    </source>
</evidence>
<evidence type="ECO:0000256" key="6">
    <source>
        <dbReference type="SAM" id="SignalP"/>
    </source>
</evidence>
<dbReference type="STRING" id="1563681.BFP71_04715"/>
<keyword evidence="3" id="KW-0720">Serine protease</keyword>
<organism evidence="8 9">
    <name type="scientific">Roseivirga misakiensis</name>
    <dbReference type="NCBI Taxonomy" id="1563681"/>
    <lineage>
        <taxon>Bacteria</taxon>
        <taxon>Pseudomonadati</taxon>
        <taxon>Bacteroidota</taxon>
        <taxon>Cytophagia</taxon>
        <taxon>Cytophagales</taxon>
        <taxon>Roseivirgaceae</taxon>
        <taxon>Roseivirga</taxon>
    </lineage>
</organism>
<dbReference type="PANTHER" id="PTHR42776:SF28">
    <property type="entry name" value="GLUTAMYL ENDOPEPTIDASE, CHLOROPLASTIC-RELATED"/>
    <property type="match status" value="1"/>
</dbReference>
<dbReference type="SUPFAM" id="SSF53474">
    <property type="entry name" value="alpha/beta-Hydrolases"/>
    <property type="match status" value="1"/>
</dbReference>
<keyword evidence="9" id="KW-1185">Reference proteome</keyword>
<keyword evidence="2" id="KW-0378">Hydrolase</keyword>
<dbReference type="GO" id="GO:0006508">
    <property type="term" value="P:proteolysis"/>
    <property type="evidence" value="ECO:0007669"/>
    <property type="project" value="UniProtKB-KW"/>
</dbReference>
<evidence type="ECO:0000256" key="5">
    <source>
        <dbReference type="SAM" id="MobiDB-lite"/>
    </source>
</evidence>
<dbReference type="PANTHER" id="PTHR42776">
    <property type="entry name" value="SERINE PEPTIDASE S9 FAMILY MEMBER"/>
    <property type="match status" value="1"/>
</dbReference>
<evidence type="ECO:0000256" key="1">
    <source>
        <dbReference type="ARBA" id="ARBA00022670"/>
    </source>
</evidence>
<dbReference type="Proteomes" id="UP000095552">
    <property type="component" value="Unassembled WGS sequence"/>
</dbReference>
<dbReference type="Pfam" id="PF00326">
    <property type="entry name" value="Peptidase_S9"/>
    <property type="match status" value="1"/>
</dbReference>
<evidence type="ECO:0000256" key="2">
    <source>
        <dbReference type="ARBA" id="ARBA00022801"/>
    </source>
</evidence>
<keyword evidence="1" id="KW-0645">Protease</keyword>
<dbReference type="OrthoDB" id="6388416at2"/>
<dbReference type="InterPro" id="IPR029058">
    <property type="entry name" value="AB_hydrolase_fold"/>
</dbReference>
<dbReference type="InterPro" id="IPR011042">
    <property type="entry name" value="6-blade_b-propeller_TolB-like"/>
</dbReference>
<keyword evidence="4" id="KW-0809">Transit peptide</keyword>
<dbReference type="EMBL" id="MDGQ01000003">
    <property type="protein sequence ID" value="OEK06963.1"/>
    <property type="molecule type" value="Genomic_DNA"/>
</dbReference>
<evidence type="ECO:0000259" key="7">
    <source>
        <dbReference type="Pfam" id="PF00326"/>
    </source>
</evidence>